<dbReference type="SUPFAM" id="SSF46689">
    <property type="entry name" value="Homeodomain-like"/>
    <property type="match status" value="1"/>
</dbReference>
<dbReference type="Gene3D" id="1.10.357.10">
    <property type="entry name" value="Tetracycline Repressor, domain 2"/>
    <property type="match status" value="1"/>
</dbReference>
<dbReference type="GO" id="GO:0003677">
    <property type="term" value="F:DNA binding"/>
    <property type="evidence" value="ECO:0007669"/>
    <property type="project" value="UniProtKB-KW"/>
</dbReference>
<proteinExistence type="predicted"/>
<evidence type="ECO:0000256" key="1">
    <source>
        <dbReference type="ARBA" id="ARBA00023125"/>
    </source>
</evidence>
<dbReference type="AlphaFoldDB" id="A0A2M9C0G4"/>
<dbReference type="RefSeq" id="WP_157802869.1">
    <property type="nucleotide sequence ID" value="NZ_PGFB01000002.1"/>
</dbReference>
<accession>A0A2M9C0G4</accession>
<dbReference type="InterPro" id="IPR036271">
    <property type="entry name" value="Tet_transcr_reg_TetR-rel_C_sf"/>
</dbReference>
<comment type="caution">
    <text evidence="3">The sequence shown here is derived from an EMBL/GenBank/DDBJ whole genome shotgun (WGS) entry which is preliminary data.</text>
</comment>
<organism evidence="3 4">
    <name type="scientific">Compostimonas suwonensis</name>
    <dbReference type="NCBI Taxonomy" id="1048394"/>
    <lineage>
        <taxon>Bacteria</taxon>
        <taxon>Bacillati</taxon>
        <taxon>Actinomycetota</taxon>
        <taxon>Actinomycetes</taxon>
        <taxon>Micrococcales</taxon>
        <taxon>Microbacteriaceae</taxon>
        <taxon>Compostimonas</taxon>
    </lineage>
</organism>
<gene>
    <name evidence="3" type="ORF">CLV54_1517</name>
</gene>
<sequence length="198" mass="22005">MVIRMKDAEILRRGLDAFAELGYDAASVRELGRRIGVNHNFLNDRYGSKLDFWRAVVDFAIAELEPGSLEDDSDEQSSIAGRVRGLYRTAAQRPQLYRLIWDEATRDSERLDYLCENYLRPAVTEALPGAEEALRSRGWGDIPVHLLYFVLTGALSGIVQAPLANRLGGTRTGDHRDEPIADALAEFVLAGLLGSRDS</sequence>
<name>A0A2M9C0G4_9MICO</name>
<dbReference type="EMBL" id="PGFB01000002">
    <property type="protein sequence ID" value="PJJ63841.1"/>
    <property type="molecule type" value="Genomic_DNA"/>
</dbReference>
<dbReference type="SUPFAM" id="SSF48498">
    <property type="entry name" value="Tetracyclin repressor-like, C-terminal domain"/>
    <property type="match status" value="1"/>
</dbReference>
<reference evidence="3 4" key="1">
    <citation type="submission" date="2017-11" db="EMBL/GenBank/DDBJ databases">
        <title>Genomic Encyclopedia of Archaeal and Bacterial Type Strains, Phase II (KMG-II): From Individual Species to Whole Genera.</title>
        <authorList>
            <person name="Goeker M."/>
        </authorList>
    </citation>
    <scope>NUCLEOTIDE SEQUENCE [LARGE SCALE GENOMIC DNA]</scope>
    <source>
        <strain evidence="3 4">DSM 25625</strain>
    </source>
</reference>
<evidence type="ECO:0000313" key="3">
    <source>
        <dbReference type="EMBL" id="PJJ63841.1"/>
    </source>
</evidence>
<feature type="domain" description="HTH tetR-type" evidence="2">
    <location>
        <begin position="10"/>
        <end position="53"/>
    </location>
</feature>
<protein>
    <submittedName>
        <fullName evidence="3">AcrR family transcriptional regulator</fullName>
    </submittedName>
</protein>
<evidence type="ECO:0000313" key="4">
    <source>
        <dbReference type="Proteomes" id="UP000230161"/>
    </source>
</evidence>
<dbReference type="OrthoDB" id="3190535at2"/>
<dbReference type="InterPro" id="IPR009057">
    <property type="entry name" value="Homeodomain-like_sf"/>
</dbReference>
<dbReference type="InterPro" id="IPR001647">
    <property type="entry name" value="HTH_TetR"/>
</dbReference>
<evidence type="ECO:0000259" key="2">
    <source>
        <dbReference type="Pfam" id="PF00440"/>
    </source>
</evidence>
<keyword evidence="4" id="KW-1185">Reference proteome</keyword>
<dbReference type="Pfam" id="PF00440">
    <property type="entry name" value="TetR_N"/>
    <property type="match status" value="1"/>
</dbReference>
<dbReference type="Proteomes" id="UP000230161">
    <property type="component" value="Unassembled WGS sequence"/>
</dbReference>
<keyword evidence="1" id="KW-0238">DNA-binding</keyword>